<dbReference type="EMBL" id="VDFW01000007">
    <property type="protein sequence ID" value="TNC26927.1"/>
    <property type="molecule type" value="Genomic_DNA"/>
</dbReference>
<keyword evidence="2" id="KW-0812">Transmembrane</keyword>
<keyword evidence="2" id="KW-0472">Membrane</keyword>
<organism evidence="3 4">
    <name type="scientific">Amycolatopsis alkalitolerans</name>
    <dbReference type="NCBI Taxonomy" id="2547244"/>
    <lineage>
        <taxon>Bacteria</taxon>
        <taxon>Bacillati</taxon>
        <taxon>Actinomycetota</taxon>
        <taxon>Actinomycetes</taxon>
        <taxon>Pseudonocardiales</taxon>
        <taxon>Pseudonocardiaceae</taxon>
        <taxon>Amycolatopsis</taxon>
    </lineage>
</organism>
<feature type="transmembrane region" description="Helical" evidence="2">
    <location>
        <begin position="157"/>
        <end position="178"/>
    </location>
</feature>
<dbReference type="RefSeq" id="WP_139096535.1">
    <property type="nucleotide sequence ID" value="NZ_VDFW01000007.1"/>
</dbReference>
<feature type="region of interest" description="Disordered" evidence="1">
    <location>
        <begin position="1"/>
        <end position="50"/>
    </location>
</feature>
<dbReference type="OrthoDB" id="3637748at2"/>
<feature type="compositionally biased region" description="Low complexity" evidence="1">
    <location>
        <begin position="1"/>
        <end position="11"/>
    </location>
</feature>
<evidence type="ECO:0000256" key="1">
    <source>
        <dbReference type="SAM" id="MobiDB-lite"/>
    </source>
</evidence>
<keyword evidence="4" id="KW-1185">Reference proteome</keyword>
<feature type="compositionally biased region" description="Low complexity" evidence="1">
    <location>
        <begin position="21"/>
        <end position="50"/>
    </location>
</feature>
<evidence type="ECO:0000256" key="2">
    <source>
        <dbReference type="SAM" id="Phobius"/>
    </source>
</evidence>
<evidence type="ECO:0000313" key="4">
    <source>
        <dbReference type="Proteomes" id="UP000305546"/>
    </source>
</evidence>
<feature type="transmembrane region" description="Helical" evidence="2">
    <location>
        <begin position="129"/>
        <end position="150"/>
    </location>
</feature>
<protein>
    <submittedName>
        <fullName evidence="3">Uncharacterized protein</fullName>
    </submittedName>
</protein>
<feature type="transmembrane region" description="Helical" evidence="2">
    <location>
        <begin position="75"/>
        <end position="94"/>
    </location>
</feature>
<proteinExistence type="predicted"/>
<comment type="caution">
    <text evidence="3">The sequence shown here is derived from an EMBL/GenBank/DDBJ whole genome shotgun (WGS) entry which is preliminary data.</text>
</comment>
<evidence type="ECO:0000313" key="3">
    <source>
        <dbReference type="EMBL" id="TNC26927.1"/>
    </source>
</evidence>
<reference evidence="3 4" key="1">
    <citation type="submission" date="2019-06" db="EMBL/GenBank/DDBJ databases">
        <title>Amycolatopsis alkalitolerans sp. nov., isolated from Gastrodia elata Blume.</title>
        <authorList>
            <person name="Narsing Rao M.P."/>
            <person name="Li W.J."/>
        </authorList>
    </citation>
    <scope>NUCLEOTIDE SEQUENCE [LARGE SCALE GENOMIC DNA]</scope>
    <source>
        <strain evidence="3 4">SYSUP0005</strain>
    </source>
</reference>
<accession>A0A5C4M1Z9</accession>
<feature type="transmembrane region" description="Helical" evidence="2">
    <location>
        <begin position="190"/>
        <end position="210"/>
    </location>
</feature>
<keyword evidence="2" id="KW-1133">Transmembrane helix</keyword>
<sequence length="212" mass="21927">MSYPGQQPPQFGGYGEGQPGYGAPQQPGYGSAQQPGYGAPQQPGYGTPPQYGYPAPQYGYGQQGPWGAPPARNNIPAAVVVILGGLAGVLQFFLEWFSDQGRALTGMDIAKFAGQASDLGASEGTIIQIGVYLVLIGGGVAILGGAVMFVPVRNRRITGALMLVVSLVMIAGMVFWLANGEPNPDSTGPGYYFFLGAGVVSLIGSIIGLIKR</sequence>
<dbReference type="Proteomes" id="UP000305546">
    <property type="component" value="Unassembled WGS sequence"/>
</dbReference>
<name>A0A5C4M1Z9_9PSEU</name>
<dbReference type="AlphaFoldDB" id="A0A5C4M1Z9"/>
<gene>
    <name evidence="3" type="ORF">FG385_10865</name>
</gene>